<dbReference type="InterPro" id="IPR010281">
    <property type="entry name" value="DUF885"/>
</dbReference>
<sequence>MTTVTALADEYWTSLRQHDPYYAVLAGEAPGSIEPAGESFAVVRSAEASGLLGRLRATVVAPGEEDLAAVLESLLLRDAAWAEQLWHVHPAAPYQAMGLVTTAQQVIAPQPDRERLTREFAELIRSIAALVAQQRARGIVLPRPAVAGARATWTGLRTQLPELLRDDDLRYACEEVLGEIDASAAEAGDKVGLANLPGGEQVYRALVRQETTLDVEPEELHRLGLEECASLSERMAEIRSRLGGPAGEEEARDWIRAQPHLYADSPDAVAATYRRHIARIEPRIGSLFRVLPRAGHDVRRADPSVEAGMTFGYYQPPTSSEPGLYRFNGSGLGTRSQLTAAALILHELIPGHHFHLARQNENAALHPLQRYALGLGAFNEGWGEYASGLGWELGAYADDWDAYGRLSHERFTAQRLVVDTALNLGWWDLDRAREFMRANTLEDDGQIATEVVRYSTDLPAQALAYRAGYLAFQRMRESAREADVRDVHEAMIGPGAAPLDRVRQRVDEIAQ</sequence>
<comment type="caution">
    <text evidence="1">The sequence shown here is derived from an EMBL/GenBank/DDBJ whole genome shotgun (WGS) entry which is preliminary data.</text>
</comment>
<gene>
    <name evidence="1" type="ORF">EWH70_02555</name>
</gene>
<dbReference type="Proteomes" id="UP000292003">
    <property type="component" value="Unassembled WGS sequence"/>
</dbReference>
<reference evidence="1 2" key="1">
    <citation type="submission" date="2019-02" db="EMBL/GenBank/DDBJ databases">
        <title>Draft genome sequence of Amycolatopsis sp. 8-3EHSu isolated from roots of Suaeda maritima.</title>
        <authorList>
            <person name="Duangmal K."/>
            <person name="Chantavorakit T."/>
        </authorList>
    </citation>
    <scope>NUCLEOTIDE SEQUENCE [LARGE SCALE GENOMIC DNA]</scope>
    <source>
        <strain evidence="1 2">8-3EHSu</strain>
    </source>
</reference>
<keyword evidence="2" id="KW-1185">Reference proteome</keyword>
<accession>A0A4Q7JEM1</accession>
<dbReference type="AlphaFoldDB" id="A0A4Q7JEM1"/>
<dbReference type="Pfam" id="PF05960">
    <property type="entry name" value="DUF885"/>
    <property type="match status" value="1"/>
</dbReference>
<proteinExistence type="predicted"/>
<name>A0A4Q7JEM1_9PSEU</name>
<protein>
    <submittedName>
        <fullName evidence="1">DUF885 domain-containing protein</fullName>
    </submittedName>
</protein>
<dbReference type="EMBL" id="SFCC01000001">
    <property type="protein sequence ID" value="RZQ65969.1"/>
    <property type="molecule type" value="Genomic_DNA"/>
</dbReference>
<dbReference type="RefSeq" id="WP_130473538.1">
    <property type="nucleotide sequence ID" value="NZ_SFCC01000001.1"/>
</dbReference>
<dbReference type="PANTHER" id="PTHR33361">
    <property type="entry name" value="GLR0591 PROTEIN"/>
    <property type="match status" value="1"/>
</dbReference>
<dbReference type="OrthoDB" id="9760040at2"/>
<dbReference type="PANTHER" id="PTHR33361:SF2">
    <property type="entry name" value="DUF885 DOMAIN-CONTAINING PROTEIN"/>
    <property type="match status" value="1"/>
</dbReference>
<evidence type="ECO:0000313" key="2">
    <source>
        <dbReference type="Proteomes" id="UP000292003"/>
    </source>
</evidence>
<organism evidence="1 2">
    <name type="scientific">Amycolatopsis suaedae</name>
    <dbReference type="NCBI Taxonomy" id="2510978"/>
    <lineage>
        <taxon>Bacteria</taxon>
        <taxon>Bacillati</taxon>
        <taxon>Actinomycetota</taxon>
        <taxon>Actinomycetes</taxon>
        <taxon>Pseudonocardiales</taxon>
        <taxon>Pseudonocardiaceae</taxon>
        <taxon>Amycolatopsis</taxon>
    </lineage>
</organism>
<evidence type="ECO:0000313" key="1">
    <source>
        <dbReference type="EMBL" id="RZQ65969.1"/>
    </source>
</evidence>